<keyword evidence="2" id="KW-1185">Reference proteome</keyword>
<sequence length="135" mass="14438">MNVENSFFDDRVMAEVSEMLKSVCVNSQEIFLVSLCTADGFNIRSFASETLSVEADKVSAIASTIGSLSDSASRQIMLVESQTTTIETANGNILFLSCMLVGKPCVLTLAAKSSMQLANARFAVMRLAQALAKIA</sequence>
<gene>
    <name evidence="1" type="ORF">DFR28_102585</name>
</gene>
<name>A0A395JK67_9GAMM</name>
<dbReference type="OrthoDB" id="6658245at2"/>
<evidence type="ECO:0000313" key="2">
    <source>
        <dbReference type="Proteomes" id="UP000253083"/>
    </source>
</evidence>
<dbReference type="RefSeq" id="WP_113953957.1">
    <property type="nucleotide sequence ID" value="NZ_QNRT01000002.1"/>
</dbReference>
<organism evidence="1 2">
    <name type="scientific">Arenicella xantha</name>
    <dbReference type="NCBI Taxonomy" id="644221"/>
    <lineage>
        <taxon>Bacteria</taxon>
        <taxon>Pseudomonadati</taxon>
        <taxon>Pseudomonadota</taxon>
        <taxon>Gammaproteobacteria</taxon>
        <taxon>Arenicellales</taxon>
        <taxon>Arenicellaceae</taxon>
        <taxon>Arenicella</taxon>
    </lineage>
</organism>
<dbReference type="SUPFAM" id="SSF103196">
    <property type="entry name" value="Roadblock/LC7 domain"/>
    <property type="match status" value="1"/>
</dbReference>
<evidence type="ECO:0000313" key="1">
    <source>
        <dbReference type="EMBL" id="RBP51166.1"/>
    </source>
</evidence>
<accession>A0A395JK67</accession>
<dbReference type="Proteomes" id="UP000253083">
    <property type="component" value="Unassembled WGS sequence"/>
</dbReference>
<reference evidence="1 2" key="1">
    <citation type="submission" date="2018-06" db="EMBL/GenBank/DDBJ databases">
        <title>Genomic Encyclopedia of Type Strains, Phase IV (KMG-IV): sequencing the most valuable type-strain genomes for metagenomic binning, comparative biology and taxonomic classification.</title>
        <authorList>
            <person name="Goeker M."/>
        </authorList>
    </citation>
    <scope>NUCLEOTIDE SEQUENCE [LARGE SCALE GENOMIC DNA]</scope>
    <source>
        <strain evidence="1 2">DSM 24032</strain>
    </source>
</reference>
<proteinExistence type="predicted"/>
<comment type="caution">
    <text evidence="1">The sequence shown here is derived from an EMBL/GenBank/DDBJ whole genome shotgun (WGS) entry which is preliminary data.</text>
</comment>
<protein>
    <submittedName>
        <fullName evidence="1">Putative regulator of Ras-like GTPase activity (Roadblock/LC7/MglB family)</fullName>
    </submittedName>
</protein>
<dbReference type="InParanoid" id="A0A395JK67"/>
<dbReference type="Gene3D" id="3.30.450.30">
    <property type="entry name" value="Dynein light chain 2a, cytoplasmic"/>
    <property type="match status" value="1"/>
</dbReference>
<dbReference type="EMBL" id="QNRT01000002">
    <property type="protein sequence ID" value="RBP51166.1"/>
    <property type="molecule type" value="Genomic_DNA"/>
</dbReference>
<dbReference type="AlphaFoldDB" id="A0A395JK67"/>